<dbReference type="Proteomes" id="UP000054532">
    <property type="component" value="Unassembled WGS sequence"/>
</dbReference>
<dbReference type="AlphaFoldDB" id="W2MBV9"/>
<dbReference type="EMBL" id="KI695928">
    <property type="protein sequence ID" value="ETM33822.1"/>
    <property type="molecule type" value="Genomic_DNA"/>
</dbReference>
<proteinExistence type="predicted"/>
<evidence type="ECO:0000313" key="1">
    <source>
        <dbReference type="EMBL" id="ETM33822.1"/>
    </source>
</evidence>
<organism evidence="1">
    <name type="scientific">Phytophthora nicotianae</name>
    <name type="common">Potato buckeye rot agent</name>
    <name type="synonym">Phytophthora parasitica</name>
    <dbReference type="NCBI Taxonomy" id="4792"/>
    <lineage>
        <taxon>Eukaryota</taxon>
        <taxon>Sar</taxon>
        <taxon>Stramenopiles</taxon>
        <taxon>Oomycota</taxon>
        <taxon>Peronosporomycetes</taxon>
        <taxon>Peronosporales</taxon>
        <taxon>Peronosporaceae</taxon>
        <taxon>Phytophthora</taxon>
    </lineage>
</organism>
<protein>
    <submittedName>
        <fullName evidence="1">Uncharacterized protein</fullName>
    </submittedName>
</protein>
<accession>W2MBV9</accession>
<gene>
    <name evidence="1" type="ORF">L914_18978</name>
</gene>
<reference evidence="1" key="1">
    <citation type="submission" date="2013-11" db="EMBL/GenBank/DDBJ databases">
        <title>The Genome Sequence of Phytophthora parasitica IAC_01/95.</title>
        <authorList>
            <consortium name="The Broad Institute Genomics Platform"/>
            <person name="Russ C."/>
            <person name="Tyler B."/>
            <person name="Panabieres F."/>
            <person name="Shan W."/>
            <person name="Tripathy S."/>
            <person name="Grunwald N."/>
            <person name="Machado M."/>
            <person name="Johnson C.S."/>
            <person name="Arredondo F."/>
            <person name="Hong C."/>
            <person name="Coffey M."/>
            <person name="Young S.K."/>
            <person name="Zeng Q."/>
            <person name="Gargeya S."/>
            <person name="Fitzgerald M."/>
            <person name="Abouelleil A."/>
            <person name="Alvarado L."/>
            <person name="Chapman S.B."/>
            <person name="Gainer-Dewar J."/>
            <person name="Goldberg J."/>
            <person name="Griggs A."/>
            <person name="Gujja S."/>
            <person name="Hansen M."/>
            <person name="Howarth C."/>
            <person name="Imamovic A."/>
            <person name="Ireland A."/>
            <person name="Larimer J."/>
            <person name="McCowan C."/>
            <person name="Murphy C."/>
            <person name="Pearson M."/>
            <person name="Poon T.W."/>
            <person name="Priest M."/>
            <person name="Roberts A."/>
            <person name="Saif S."/>
            <person name="Shea T."/>
            <person name="Sykes S."/>
            <person name="Wortman J."/>
            <person name="Nusbaum C."/>
            <person name="Birren B."/>
        </authorList>
    </citation>
    <scope>NUCLEOTIDE SEQUENCE [LARGE SCALE GENOMIC DNA]</scope>
    <source>
        <strain evidence="1">IAC_01/95</strain>
    </source>
</reference>
<sequence>MQTILADRRINGLVRFLTSWEQTWEPGQSNVGNAWMVHVPLSLWRRSSGAEQESSQHTNDLCGTQT</sequence>
<feature type="non-terminal residue" evidence="1">
    <location>
        <position position="66"/>
    </location>
</feature>
<name>W2MBV9_PHYNI</name>